<keyword evidence="2" id="KW-1185">Reference proteome</keyword>
<accession>A0A392QAS3</accession>
<evidence type="ECO:0000313" key="2">
    <source>
        <dbReference type="Proteomes" id="UP000265520"/>
    </source>
</evidence>
<feature type="non-terminal residue" evidence="1">
    <location>
        <position position="1"/>
    </location>
</feature>
<dbReference type="AlphaFoldDB" id="A0A392QAS3"/>
<dbReference type="EMBL" id="LXQA010124818">
    <property type="protein sequence ID" value="MCI21431.1"/>
    <property type="molecule type" value="Genomic_DNA"/>
</dbReference>
<reference evidence="1 2" key="1">
    <citation type="journal article" date="2018" name="Front. Plant Sci.">
        <title>Red Clover (Trifolium pratense) and Zigzag Clover (T. medium) - A Picture of Genomic Similarities and Differences.</title>
        <authorList>
            <person name="Dluhosova J."/>
            <person name="Istvanek J."/>
            <person name="Nedelnik J."/>
            <person name="Repkova J."/>
        </authorList>
    </citation>
    <scope>NUCLEOTIDE SEQUENCE [LARGE SCALE GENOMIC DNA]</scope>
    <source>
        <strain evidence="2">cv. 10/8</strain>
        <tissue evidence="1">Leaf</tissue>
    </source>
</reference>
<sequence>KGEVCGGMVKGVWVELMGVGSEMRKA</sequence>
<comment type="caution">
    <text evidence="1">The sequence shown here is derived from an EMBL/GenBank/DDBJ whole genome shotgun (WGS) entry which is preliminary data.</text>
</comment>
<organism evidence="1 2">
    <name type="scientific">Trifolium medium</name>
    <dbReference type="NCBI Taxonomy" id="97028"/>
    <lineage>
        <taxon>Eukaryota</taxon>
        <taxon>Viridiplantae</taxon>
        <taxon>Streptophyta</taxon>
        <taxon>Embryophyta</taxon>
        <taxon>Tracheophyta</taxon>
        <taxon>Spermatophyta</taxon>
        <taxon>Magnoliopsida</taxon>
        <taxon>eudicotyledons</taxon>
        <taxon>Gunneridae</taxon>
        <taxon>Pentapetalae</taxon>
        <taxon>rosids</taxon>
        <taxon>fabids</taxon>
        <taxon>Fabales</taxon>
        <taxon>Fabaceae</taxon>
        <taxon>Papilionoideae</taxon>
        <taxon>50 kb inversion clade</taxon>
        <taxon>NPAAA clade</taxon>
        <taxon>Hologalegina</taxon>
        <taxon>IRL clade</taxon>
        <taxon>Trifolieae</taxon>
        <taxon>Trifolium</taxon>
    </lineage>
</organism>
<dbReference type="Proteomes" id="UP000265520">
    <property type="component" value="Unassembled WGS sequence"/>
</dbReference>
<proteinExistence type="predicted"/>
<protein>
    <submittedName>
        <fullName evidence="1">Uncharacterized protein</fullName>
    </submittedName>
</protein>
<name>A0A392QAS3_9FABA</name>
<evidence type="ECO:0000313" key="1">
    <source>
        <dbReference type="EMBL" id="MCI21431.1"/>
    </source>
</evidence>